<comment type="similarity">
    <text evidence="4">Belongs to the methyltransferase superfamily. LaeA methyltransferase family.</text>
</comment>
<name>A0AA40CKP4_9PEZI</name>
<evidence type="ECO:0000313" key="5">
    <source>
        <dbReference type="EMBL" id="KAK0640594.1"/>
    </source>
</evidence>
<keyword evidence="6" id="KW-1185">Reference proteome</keyword>
<dbReference type="Gene3D" id="3.40.50.150">
    <property type="entry name" value="Vaccinia Virus protein VP39"/>
    <property type="match status" value="1"/>
</dbReference>
<comment type="caution">
    <text evidence="5">The sequence shown here is derived from an EMBL/GenBank/DDBJ whole genome shotgun (WGS) entry which is preliminary data.</text>
</comment>
<organism evidence="5 6">
    <name type="scientific">Cercophora newfieldiana</name>
    <dbReference type="NCBI Taxonomy" id="92897"/>
    <lineage>
        <taxon>Eukaryota</taxon>
        <taxon>Fungi</taxon>
        <taxon>Dikarya</taxon>
        <taxon>Ascomycota</taxon>
        <taxon>Pezizomycotina</taxon>
        <taxon>Sordariomycetes</taxon>
        <taxon>Sordariomycetidae</taxon>
        <taxon>Sordariales</taxon>
        <taxon>Lasiosphaeriaceae</taxon>
        <taxon>Cercophora</taxon>
    </lineage>
</organism>
<reference evidence="5" key="1">
    <citation type="submission" date="2023-06" db="EMBL/GenBank/DDBJ databases">
        <title>Genome-scale phylogeny and comparative genomics of the fungal order Sordariales.</title>
        <authorList>
            <consortium name="Lawrence Berkeley National Laboratory"/>
            <person name="Hensen N."/>
            <person name="Bonometti L."/>
            <person name="Westerberg I."/>
            <person name="Brannstrom I.O."/>
            <person name="Guillou S."/>
            <person name="Cros-Aarteil S."/>
            <person name="Calhoun S."/>
            <person name="Haridas S."/>
            <person name="Kuo A."/>
            <person name="Mondo S."/>
            <person name="Pangilinan J."/>
            <person name="Riley R."/>
            <person name="Labutti K."/>
            <person name="Andreopoulos B."/>
            <person name="Lipzen A."/>
            <person name="Chen C."/>
            <person name="Yanf M."/>
            <person name="Daum C."/>
            <person name="Ng V."/>
            <person name="Clum A."/>
            <person name="Steindorff A."/>
            <person name="Ohm R."/>
            <person name="Martin F."/>
            <person name="Silar P."/>
            <person name="Natvig D."/>
            <person name="Lalanne C."/>
            <person name="Gautier V."/>
            <person name="Ament-Velasquez S.L."/>
            <person name="Kruys A."/>
            <person name="Hutchinson M.I."/>
            <person name="Powell A.J."/>
            <person name="Barry K."/>
            <person name="Miller A.N."/>
            <person name="Grigoriev I.V."/>
            <person name="Debuchy R."/>
            <person name="Gladieux P."/>
            <person name="Thoren M.H."/>
            <person name="Johannesson H."/>
        </authorList>
    </citation>
    <scope>NUCLEOTIDE SEQUENCE</scope>
    <source>
        <strain evidence="5">SMH2532-1</strain>
    </source>
</reference>
<dbReference type="SUPFAM" id="SSF53335">
    <property type="entry name" value="S-adenosyl-L-methionine-dependent methyltransferases"/>
    <property type="match status" value="1"/>
</dbReference>
<dbReference type="AlphaFoldDB" id="A0AA40CKP4"/>
<dbReference type="GO" id="GO:0032259">
    <property type="term" value="P:methylation"/>
    <property type="evidence" value="ECO:0007669"/>
    <property type="project" value="UniProtKB-KW"/>
</dbReference>
<evidence type="ECO:0000313" key="6">
    <source>
        <dbReference type="Proteomes" id="UP001174936"/>
    </source>
</evidence>
<dbReference type="Pfam" id="PF13489">
    <property type="entry name" value="Methyltransf_23"/>
    <property type="match status" value="1"/>
</dbReference>
<dbReference type="GO" id="GO:0008168">
    <property type="term" value="F:methyltransferase activity"/>
    <property type="evidence" value="ECO:0007669"/>
    <property type="project" value="UniProtKB-KW"/>
</dbReference>
<accession>A0AA40CKP4</accession>
<dbReference type="EMBL" id="JAULSV010000006">
    <property type="protein sequence ID" value="KAK0640594.1"/>
    <property type="molecule type" value="Genomic_DNA"/>
</dbReference>
<keyword evidence="2" id="KW-0808">Transferase</keyword>
<evidence type="ECO:0000256" key="4">
    <source>
        <dbReference type="ARBA" id="ARBA00038158"/>
    </source>
</evidence>
<dbReference type="PANTHER" id="PTHR43591">
    <property type="entry name" value="METHYLTRANSFERASE"/>
    <property type="match status" value="1"/>
</dbReference>
<keyword evidence="1 5" id="KW-0489">Methyltransferase</keyword>
<evidence type="ECO:0000256" key="3">
    <source>
        <dbReference type="ARBA" id="ARBA00022691"/>
    </source>
</evidence>
<protein>
    <submittedName>
        <fullName evidence="5">S-adenosyl-L-methionine-dependent methyltransferase</fullName>
    </submittedName>
</protein>
<keyword evidence="3" id="KW-0949">S-adenosyl-L-methionine</keyword>
<proteinExistence type="inferred from homology"/>
<evidence type="ECO:0000256" key="1">
    <source>
        <dbReference type="ARBA" id="ARBA00022603"/>
    </source>
</evidence>
<evidence type="ECO:0000256" key="2">
    <source>
        <dbReference type="ARBA" id="ARBA00022679"/>
    </source>
</evidence>
<dbReference type="InterPro" id="IPR023576">
    <property type="entry name" value="UbiE/COQ5_MeTrFase_CS"/>
</dbReference>
<dbReference type="Proteomes" id="UP001174936">
    <property type="component" value="Unassembled WGS sequence"/>
</dbReference>
<gene>
    <name evidence="5" type="ORF">B0T16DRAFT_430739</name>
</gene>
<dbReference type="PROSITE" id="PS01184">
    <property type="entry name" value="UBIE_2"/>
    <property type="match status" value="1"/>
</dbReference>
<dbReference type="CDD" id="cd02440">
    <property type="entry name" value="AdoMet_MTases"/>
    <property type="match status" value="1"/>
</dbReference>
<dbReference type="InterPro" id="IPR029063">
    <property type="entry name" value="SAM-dependent_MTases_sf"/>
</dbReference>
<dbReference type="PANTHER" id="PTHR43591:SF10">
    <property type="entry name" value="ABC TRANSMEMBRANE TYPE-1 DOMAIN-CONTAINING PROTEIN-RELATED"/>
    <property type="match status" value="1"/>
</dbReference>
<sequence>MTGQTTDDSAPAPIELLPASHWATQTADVDDDDADSALSSTLGSSTTSLSESIFNYRELYGRTYHSERGNALYWAANDAKQNESMDILHHLLLLLFDGKIYQAPLDKGVKKALDIGTGTGNWAFDFADEYPDCQVTGTDISPIQPGWVPPNLKFEIEDCTQTWSYPDASLDYVHIRGLIGSIQDWNTLVAEAYRVLKPGGWLESVEPSDRIEGADGGIKPTDALGQWHQLFRASEKTMGRPFDLYDRGTQKKAFQAAGFEQIQNRDVTVPLSQWPADPKWKEIGMAAQAYFTHDTEGFCLFIAATQGWKHEEVKVYVDLCHREIKSIKKRAQYAWRSVWGRKPEAAS</sequence>